<dbReference type="GO" id="GO:0006281">
    <property type="term" value="P:DNA repair"/>
    <property type="evidence" value="ECO:0007669"/>
    <property type="project" value="UniProtKB-KW"/>
</dbReference>
<reference evidence="3 4" key="1">
    <citation type="submission" date="2014-04" db="EMBL/GenBank/DDBJ databases">
        <authorList>
            <consortium name="DOE Joint Genome Institute"/>
            <person name="Kuo A."/>
            <person name="Ruytinx J."/>
            <person name="Rineau F."/>
            <person name="Colpaert J."/>
            <person name="Kohler A."/>
            <person name="Nagy L.G."/>
            <person name="Floudas D."/>
            <person name="Copeland A."/>
            <person name="Barry K.W."/>
            <person name="Cichocki N."/>
            <person name="Veneault-Fourrey C."/>
            <person name="LaButti K."/>
            <person name="Lindquist E.A."/>
            <person name="Lipzen A."/>
            <person name="Lundell T."/>
            <person name="Morin E."/>
            <person name="Murat C."/>
            <person name="Sun H."/>
            <person name="Tunlid A."/>
            <person name="Henrissat B."/>
            <person name="Grigoriev I.V."/>
            <person name="Hibbett D.S."/>
            <person name="Martin F."/>
            <person name="Nordberg H.P."/>
            <person name="Cantor M.N."/>
            <person name="Hua S.X."/>
        </authorList>
    </citation>
    <scope>NUCLEOTIDE SEQUENCE [LARGE SCALE GENOMIC DNA]</scope>
    <source>
        <strain evidence="3 4">UH-Slu-Lm8-n1</strain>
    </source>
</reference>
<protein>
    <recommendedName>
        <fullName evidence="1">ATP-dependent DNA helicase</fullName>
        <ecNumber evidence="1">5.6.2.3</ecNumber>
    </recommendedName>
</protein>
<dbReference type="GO" id="GO:0006310">
    <property type="term" value="P:DNA recombination"/>
    <property type="evidence" value="ECO:0007669"/>
    <property type="project" value="UniProtKB-KW"/>
</dbReference>
<sequence>IPVTEDSTDLHSTIHPFSARADLIRHATAIIWDELPMANRAAWECVDNICRQIMNVWDKPFGGIPLIGLGDFRQVAPVVSGAGEFASLAASVKSSRLWRMMRIF</sequence>
<dbReference type="PANTHER" id="PTHR10492">
    <property type="match status" value="1"/>
</dbReference>
<dbReference type="InterPro" id="IPR010285">
    <property type="entry name" value="DNA_helicase_pif1-like_DEAD"/>
</dbReference>
<evidence type="ECO:0000313" key="4">
    <source>
        <dbReference type="Proteomes" id="UP000054485"/>
    </source>
</evidence>
<dbReference type="PANTHER" id="PTHR10492:SF57">
    <property type="entry name" value="ATP-DEPENDENT DNA HELICASE"/>
    <property type="match status" value="1"/>
</dbReference>
<keyword evidence="1" id="KW-0227">DNA damage</keyword>
<proteinExistence type="inferred from homology"/>
<keyword evidence="4" id="KW-1185">Reference proteome</keyword>
<evidence type="ECO:0000313" key="3">
    <source>
        <dbReference type="EMBL" id="KIK32170.1"/>
    </source>
</evidence>
<feature type="domain" description="DNA helicase Pif1-like DEAD-box helicase" evidence="2">
    <location>
        <begin position="1"/>
        <end position="103"/>
    </location>
</feature>
<dbReference type="OrthoDB" id="3366231at2759"/>
<evidence type="ECO:0000259" key="2">
    <source>
        <dbReference type="Pfam" id="PF05970"/>
    </source>
</evidence>
<comment type="catalytic activity">
    <reaction evidence="1">
        <text>ATP + H2O = ADP + phosphate + H(+)</text>
        <dbReference type="Rhea" id="RHEA:13065"/>
        <dbReference type="ChEBI" id="CHEBI:15377"/>
        <dbReference type="ChEBI" id="CHEBI:15378"/>
        <dbReference type="ChEBI" id="CHEBI:30616"/>
        <dbReference type="ChEBI" id="CHEBI:43474"/>
        <dbReference type="ChEBI" id="CHEBI:456216"/>
        <dbReference type="EC" id="5.6.2.3"/>
    </reaction>
</comment>
<keyword evidence="1" id="KW-0234">DNA repair</keyword>
<keyword evidence="1" id="KW-0233">DNA recombination</keyword>
<dbReference type="Gene3D" id="3.40.50.300">
    <property type="entry name" value="P-loop containing nucleotide triphosphate hydrolases"/>
    <property type="match status" value="1"/>
</dbReference>
<accession>A0A0C9Z443</accession>
<dbReference type="EMBL" id="KN836360">
    <property type="protein sequence ID" value="KIK32170.1"/>
    <property type="molecule type" value="Genomic_DNA"/>
</dbReference>
<dbReference type="HOGENOM" id="CLU_001324_8_2_1"/>
<organism evidence="3 4">
    <name type="scientific">Suillus luteus UH-Slu-Lm8-n1</name>
    <dbReference type="NCBI Taxonomy" id="930992"/>
    <lineage>
        <taxon>Eukaryota</taxon>
        <taxon>Fungi</taxon>
        <taxon>Dikarya</taxon>
        <taxon>Basidiomycota</taxon>
        <taxon>Agaricomycotina</taxon>
        <taxon>Agaricomycetes</taxon>
        <taxon>Agaricomycetidae</taxon>
        <taxon>Boletales</taxon>
        <taxon>Suillineae</taxon>
        <taxon>Suillaceae</taxon>
        <taxon>Suillus</taxon>
    </lineage>
</organism>
<dbReference type="GO" id="GO:0000723">
    <property type="term" value="P:telomere maintenance"/>
    <property type="evidence" value="ECO:0007669"/>
    <property type="project" value="InterPro"/>
</dbReference>
<dbReference type="InterPro" id="IPR027417">
    <property type="entry name" value="P-loop_NTPase"/>
</dbReference>
<keyword evidence="1" id="KW-0378">Hydrolase</keyword>
<dbReference type="InParanoid" id="A0A0C9Z443"/>
<comment type="cofactor">
    <cofactor evidence="1">
        <name>Mg(2+)</name>
        <dbReference type="ChEBI" id="CHEBI:18420"/>
    </cofactor>
</comment>
<keyword evidence="1" id="KW-0067">ATP-binding</keyword>
<reference evidence="4" key="2">
    <citation type="submission" date="2015-01" db="EMBL/GenBank/DDBJ databases">
        <title>Evolutionary Origins and Diversification of the Mycorrhizal Mutualists.</title>
        <authorList>
            <consortium name="DOE Joint Genome Institute"/>
            <consortium name="Mycorrhizal Genomics Consortium"/>
            <person name="Kohler A."/>
            <person name="Kuo A."/>
            <person name="Nagy L.G."/>
            <person name="Floudas D."/>
            <person name="Copeland A."/>
            <person name="Barry K.W."/>
            <person name="Cichocki N."/>
            <person name="Veneault-Fourrey C."/>
            <person name="LaButti K."/>
            <person name="Lindquist E.A."/>
            <person name="Lipzen A."/>
            <person name="Lundell T."/>
            <person name="Morin E."/>
            <person name="Murat C."/>
            <person name="Riley R."/>
            <person name="Ohm R."/>
            <person name="Sun H."/>
            <person name="Tunlid A."/>
            <person name="Henrissat B."/>
            <person name="Grigoriev I.V."/>
            <person name="Hibbett D.S."/>
            <person name="Martin F."/>
        </authorList>
    </citation>
    <scope>NUCLEOTIDE SEQUENCE [LARGE SCALE GENOMIC DNA]</scope>
    <source>
        <strain evidence="4">UH-Slu-Lm8-n1</strain>
    </source>
</reference>
<dbReference type="STRING" id="930992.A0A0C9Z443"/>
<keyword evidence="1" id="KW-0347">Helicase</keyword>
<dbReference type="Proteomes" id="UP000054485">
    <property type="component" value="Unassembled WGS sequence"/>
</dbReference>
<dbReference type="GO" id="GO:0016887">
    <property type="term" value="F:ATP hydrolysis activity"/>
    <property type="evidence" value="ECO:0007669"/>
    <property type="project" value="RHEA"/>
</dbReference>
<feature type="non-terminal residue" evidence="3">
    <location>
        <position position="1"/>
    </location>
</feature>
<evidence type="ECO:0000256" key="1">
    <source>
        <dbReference type="RuleBase" id="RU363044"/>
    </source>
</evidence>
<name>A0A0C9Z443_9AGAM</name>
<feature type="non-terminal residue" evidence="3">
    <location>
        <position position="104"/>
    </location>
</feature>
<keyword evidence="1" id="KW-0547">Nucleotide-binding</keyword>
<comment type="similarity">
    <text evidence="1">Belongs to the helicase family.</text>
</comment>
<gene>
    <name evidence="3" type="ORF">CY34DRAFT_41027</name>
</gene>
<dbReference type="EC" id="5.6.2.3" evidence="1"/>
<dbReference type="Pfam" id="PF05970">
    <property type="entry name" value="PIF1"/>
    <property type="match status" value="1"/>
</dbReference>
<dbReference type="GO" id="GO:0043139">
    <property type="term" value="F:5'-3' DNA helicase activity"/>
    <property type="evidence" value="ECO:0007669"/>
    <property type="project" value="UniProtKB-EC"/>
</dbReference>
<dbReference type="AlphaFoldDB" id="A0A0C9Z443"/>
<dbReference type="GO" id="GO:0005524">
    <property type="term" value="F:ATP binding"/>
    <property type="evidence" value="ECO:0007669"/>
    <property type="project" value="UniProtKB-KW"/>
</dbReference>